<comment type="caution">
    <text evidence="2">The sequence shown here is derived from an EMBL/GenBank/DDBJ whole genome shotgun (WGS) entry which is preliminary data.</text>
</comment>
<dbReference type="PANTHER" id="PTHR47481">
    <property type="match status" value="1"/>
</dbReference>
<feature type="region of interest" description="Disordered" evidence="1">
    <location>
        <begin position="235"/>
        <end position="254"/>
    </location>
</feature>
<evidence type="ECO:0008006" key="4">
    <source>
        <dbReference type="Google" id="ProtNLM"/>
    </source>
</evidence>
<name>A0ABR0W5Y6_REHGL</name>
<sequence length="254" mass="28246">MGTPQVLTAATSAAEQIIQLQSQLITIKLNESNHLLWKQQVLAAIRGYGLERFITEPQEIPAEFIADISTKVKVINPAYLLWCRQDQLLVSWLLSSLSESVLISTVGLTTSKEICDCLQTGFASQNDAKILQYRLQLQTIRKENLSMRDYLNKIKNCCDLLGSAGEKVSERDHLLYILSGLGQEYNPVLVSLTTRKPPCTLMDAYSILMSFENRLEVSENFSNGAKNGSFSVNLITQGQGNRRNNNNSQGGRGS</sequence>
<organism evidence="2 3">
    <name type="scientific">Rehmannia glutinosa</name>
    <name type="common">Chinese foxglove</name>
    <dbReference type="NCBI Taxonomy" id="99300"/>
    <lineage>
        <taxon>Eukaryota</taxon>
        <taxon>Viridiplantae</taxon>
        <taxon>Streptophyta</taxon>
        <taxon>Embryophyta</taxon>
        <taxon>Tracheophyta</taxon>
        <taxon>Spermatophyta</taxon>
        <taxon>Magnoliopsida</taxon>
        <taxon>eudicotyledons</taxon>
        <taxon>Gunneridae</taxon>
        <taxon>Pentapetalae</taxon>
        <taxon>asterids</taxon>
        <taxon>lamiids</taxon>
        <taxon>Lamiales</taxon>
        <taxon>Orobanchaceae</taxon>
        <taxon>Rehmannieae</taxon>
        <taxon>Rehmannia</taxon>
    </lineage>
</organism>
<reference evidence="2 3" key="1">
    <citation type="journal article" date="2021" name="Comput. Struct. Biotechnol. J.">
        <title>De novo genome assembly of the potent medicinal plant Rehmannia glutinosa using nanopore technology.</title>
        <authorList>
            <person name="Ma L."/>
            <person name="Dong C."/>
            <person name="Song C."/>
            <person name="Wang X."/>
            <person name="Zheng X."/>
            <person name="Niu Y."/>
            <person name="Chen S."/>
            <person name="Feng W."/>
        </authorList>
    </citation>
    <scope>NUCLEOTIDE SEQUENCE [LARGE SCALE GENOMIC DNA]</scope>
    <source>
        <strain evidence="2">DH-2019</strain>
    </source>
</reference>
<dbReference type="PANTHER" id="PTHR47481:SF30">
    <property type="entry name" value="CCHC-TYPE DOMAIN-CONTAINING PROTEIN"/>
    <property type="match status" value="1"/>
</dbReference>
<gene>
    <name evidence="2" type="ORF">DH2020_024735</name>
</gene>
<dbReference type="Proteomes" id="UP001318860">
    <property type="component" value="Unassembled WGS sequence"/>
</dbReference>
<dbReference type="EMBL" id="JABTTQ020000133">
    <property type="protein sequence ID" value="KAK6141525.1"/>
    <property type="molecule type" value="Genomic_DNA"/>
</dbReference>
<evidence type="ECO:0000313" key="2">
    <source>
        <dbReference type="EMBL" id="KAK6141525.1"/>
    </source>
</evidence>
<protein>
    <recommendedName>
        <fullName evidence="4">Retrovirus-related Pol polyprotein from transposon TNT 1-94</fullName>
    </recommendedName>
</protein>
<feature type="compositionally biased region" description="Low complexity" evidence="1">
    <location>
        <begin position="237"/>
        <end position="254"/>
    </location>
</feature>
<evidence type="ECO:0000256" key="1">
    <source>
        <dbReference type="SAM" id="MobiDB-lite"/>
    </source>
</evidence>
<dbReference type="Pfam" id="PF14223">
    <property type="entry name" value="Retrotran_gag_2"/>
    <property type="match status" value="1"/>
</dbReference>
<keyword evidence="3" id="KW-1185">Reference proteome</keyword>
<proteinExistence type="predicted"/>
<accession>A0ABR0W5Y6</accession>
<evidence type="ECO:0000313" key="3">
    <source>
        <dbReference type="Proteomes" id="UP001318860"/>
    </source>
</evidence>